<dbReference type="PANTHER" id="PTHR11566:SF21">
    <property type="entry name" value="DYNAMIN RELATED PROTEIN 1, ISOFORM A"/>
    <property type="match status" value="1"/>
</dbReference>
<organism evidence="5 6">
    <name type="scientific">Tetrabaena socialis</name>
    <dbReference type="NCBI Taxonomy" id="47790"/>
    <lineage>
        <taxon>Eukaryota</taxon>
        <taxon>Viridiplantae</taxon>
        <taxon>Chlorophyta</taxon>
        <taxon>core chlorophytes</taxon>
        <taxon>Chlorophyceae</taxon>
        <taxon>CS clade</taxon>
        <taxon>Chlamydomonadales</taxon>
        <taxon>Tetrabaenaceae</taxon>
        <taxon>Tetrabaena</taxon>
    </lineage>
</organism>
<name>A0A2J8A8T7_9CHLO</name>
<keyword evidence="1" id="KW-0547">Nucleotide-binding</keyword>
<dbReference type="InterPro" id="IPR020850">
    <property type="entry name" value="GED_dom"/>
</dbReference>
<dbReference type="PANTHER" id="PTHR11566">
    <property type="entry name" value="DYNAMIN"/>
    <property type="match status" value="1"/>
</dbReference>
<evidence type="ECO:0000313" key="5">
    <source>
        <dbReference type="EMBL" id="PNH08937.1"/>
    </source>
</evidence>
<evidence type="ECO:0000259" key="4">
    <source>
        <dbReference type="PROSITE" id="PS51388"/>
    </source>
</evidence>
<dbReference type="AlphaFoldDB" id="A0A2J8A8T7"/>
<dbReference type="OrthoDB" id="529871at2759"/>
<dbReference type="GO" id="GO:0016020">
    <property type="term" value="C:membrane"/>
    <property type="evidence" value="ECO:0007669"/>
    <property type="project" value="TreeGrafter"/>
</dbReference>
<dbReference type="InterPro" id="IPR022812">
    <property type="entry name" value="Dynamin"/>
</dbReference>
<dbReference type="EMBL" id="PGGS01000110">
    <property type="protein sequence ID" value="PNH08937.1"/>
    <property type="molecule type" value="Genomic_DNA"/>
</dbReference>
<dbReference type="PROSITE" id="PS51388">
    <property type="entry name" value="GED"/>
    <property type="match status" value="1"/>
</dbReference>
<evidence type="ECO:0000256" key="3">
    <source>
        <dbReference type="SAM" id="MobiDB-lite"/>
    </source>
</evidence>
<comment type="caution">
    <text evidence="5">The sequence shown here is derived from an EMBL/GenBank/DDBJ whole genome shotgun (WGS) entry which is preliminary data.</text>
</comment>
<dbReference type="Gene3D" id="3.40.50.300">
    <property type="entry name" value="P-loop containing nucleotide triphosphate hydrolases"/>
    <property type="match status" value="1"/>
</dbReference>
<evidence type="ECO:0000256" key="2">
    <source>
        <dbReference type="ARBA" id="ARBA00023134"/>
    </source>
</evidence>
<keyword evidence="6" id="KW-1185">Reference proteome</keyword>
<feature type="compositionally biased region" description="Low complexity" evidence="3">
    <location>
        <begin position="469"/>
        <end position="478"/>
    </location>
</feature>
<dbReference type="SUPFAM" id="SSF52540">
    <property type="entry name" value="P-loop containing nucleoside triphosphate hydrolases"/>
    <property type="match status" value="1"/>
</dbReference>
<evidence type="ECO:0000313" key="6">
    <source>
        <dbReference type="Proteomes" id="UP000236333"/>
    </source>
</evidence>
<feature type="region of interest" description="Disordered" evidence="3">
    <location>
        <begin position="457"/>
        <end position="482"/>
    </location>
</feature>
<dbReference type="InterPro" id="IPR001401">
    <property type="entry name" value="Dynamin_GTPase"/>
</dbReference>
<dbReference type="Gene3D" id="1.20.120.1240">
    <property type="entry name" value="Dynamin, middle domain"/>
    <property type="match status" value="1"/>
</dbReference>
<keyword evidence="2" id="KW-0342">GTP-binding</keyword>
<proteinExistence type="predicted"/>
<dbReference type="GO" id="GO:0005525">
    <property type="term" value="F:GTP binding"/>
    <property type="evidence" value="ECO:0007669"/>
    <property type="project" value="InterPro"/>
</dbReference>
<dbReference type="InterPro" id="IPR000375">
    <property type="entry name" value="Dynamin_stalk"/>
</dbReference>
<accession>A0A2J8A8T7</accession>
<dbReference type="Pfam" id="PF01031">
    <property type="entry name" value="Dynamin_M"/>
    <property type="match status" value="2"/>
</dbReference>
<dbReference type="InterPro" id="IPR003130">
    <property type="entry name" value="GED"/>
</dbReference>
<sequence>MTRAHRLLAALNGLRSLGLEKTLRVPTLVIAGNQSSGKSSVVEAIAGVALPRAPGTCTRCPTEVRMSCDSCPHRTAIATANAIRRTLPPADSSWRCRIWLRFEHGAADQRQPETRFSTVYDRAHIAAHVTAAQAMLLNPKGAATAAATSAFMPLPSADGSTLGPSSALAALGDPSEYELRFTRNSVVLEIEGAEADLTIVDLPGIIQSHAEGPELVDLVHQMTRDAIKPENHTIVTTIAANDDPDNQAISLWARQVDPAGARQLAVLTKPDLVPAGMHDEWVQRVQLASANGPQRIHVVRNPGQDELDRDISPEAAREAEQAFFQRSPHWAPIAHRVGTPILRAALSSLLVEIIEQQLPDIQCRAREALRDVQRQLAALPPGPSAGSAPYELPVLLRRVAERLRDELQVGGEADAATYQRFELAYARLGTELGASMPAFYVNGRLFSALNRYDRYDDGGGGGGGDGSEGDSSGRNGSGPNDVDELDVAALRLEAQQAGKVPSAEQVWAAVDEPGPWLRAALAQRRLPPSFQTLDDVSQLLKSYRGPELPPFMPPHLLKKLITRFRGEWQQHAQECLEAVAGVVGAVNEGVVAAELGRYPKTAAAVRSALAAHLESVRADALERLANAVAVEHNNTSVQHLTAYNQYRKAFLAALKHAHMRMDEGSTDLLKQVPQLQGSQTAGADALLLALPSKEEDELQLMAACLAYYKVVFRRAHEVLPLTIKEALLNRLAQPDVLQRYLQEALLGQQPSAEAARELLHESEETTRRRAELADREGRLVQACRLLQQAAPALAPITALAAVPASTAEAAPTPTMELAPASTPAADTAAVLAEAPAAVPAAVQATASTAAVVG</sequence>
<dbReference type="InterPro" id="IPR045063">
    <property type="entry name" value="Dynamin_N"/>
</dbReference>
<dbReference type="GO" id="GO:0005874">
    <property type="term" value="C:microtubule"/>
    <property type="evidence" value="ECO:0007669"/>
    <property type="project" value="TreeGrafter"/>
</dbReference>
<reference evidence="5 6" key="1">
    <citation type="journal article" date="2017" name="Mol. Biol. Evol.">
        <title>The 4-celled Tetrabaena socialis nuclear genome reveals the essential components for genetic control of cell number at the origin of multicellularity in the volvocine lineage.</title>
        <authorList>
            <person name="Featherston J."/>
            <person name="Arakaki Y."/>
            <person name="Hanschen E.R."/>
            <person name="Ferris P.J."/>
            <person name="Michod R.E."/>
            <person name="Olson B.J.S.C."/>
            <person name="Nozaki H."/>
            <person name="Durand P.M."/>
        </authorList>
    </citation>
    <scope>NUCLEOTIDE SEQUENCE [LARGE SCALE GENOMIC DNA]</scope>
    <source>
        <strain evidence="5 6">NIES-571</strain>
    </source>
</reference>
<dbReference type="SMART" id="SM00053">
    <property type="entry name" value="DYNc"/>
    <property type="match status" value="1"/>
</dbReference>
<protein>
    <submittedName>
        <fullName evidence="5">Interferon-induced GTP-binding protein MxB</fullName>
    </submittedName>
</protein>
<evidence type="ECO:0000256" key="1">
    <source>
        <dbReference type="ARBA" id="ARBA00022741"/>
    </source>
</evidence>
<dbReference type="Pfam" id="PF02212">
    <property type="entry name" value="GED"/>
    <property type="match status" value="1"/>
</dbReference>
<dbReference type="GO" id="GO:0008017">
    <property type="term" value="F:microtubule binding"/>
    <property type="evidence" value="ECO:0007669"/>
    <property type="project" value="TreeGrafter"/>
</dbReference>
<dbReference type="GO" id="GO:0005737">
    <property type="term" value="C:cytoplasm"/>
    <property type="evidence" value="ECO:0007669"/>
    <property type="project" value="TreeGrafter"/>
</dbReference>
<dbReference type="Proteomes" id="UP000236333">
    <property type="component" value="Unassembled WGS sequence"/>
</dbReference>
<dbReference type="PRINTS" id="PR00195">
    <property type="entry name" value="DYNAMIN"/>
</dbReference>
<feature type="domain" description="GED" evidence="4">
    <location>
        <begin position="697"/>
        <end position="794"/>
    </location>
</feature>
<dbReference type="Pfam" id="PF00350">
    <property type="entry name" value="Dynamin_N"/>
    <property type="match status" value="1"/>
</dbReference>
<gene>
    <name evidence="5" type="ORF">TSOC_004461</name>
</gene>
<dbReference type="InterPro" id="IPR027417">
    <property type="entry name" value="P-loop_NTPase"/>
</dbReference>
<dbReference type="GO" id="GO:0003924">
    <property type="term" value="F:GTPase activity"/>
    <property type="evidence" value="ECO:0007669"/>
    <property type="project" value="InterPro"/>
</dbReference>
<dbReference type="CDD" id="cd08771">
    <property type="entry name" value="DLP_1"/>
    <property type="match status" value="1"/>
</dbReference>